<dbReference type="Gene3D" id="1.20.5.490">
    <property type="entry name" value="Single helix bin"/>
    <property type="match status" value="1"/>
</dbReference>
<feature type="domain" description="Nucleoporin Nup54 alpha-helical" evidence="5">
    <location>
        <begin position="213"/>
        <end position="348"/>
    </location>
</feature>
<dbReference type="GO" id="GO:0006999">
    <property type="term" value="P:nuclear pore organization"/>
    <property type="evidence" value="ECO:0007669"/>
    <property type="project" value="TreeGrafter"/>
</dbReference>
<evidence type="ECO:0000313" key="6">
    <source>
        <dbReference type="EMBL" id="PIA13984.1"/>
    </source>
</evidence>
<dbReference type="GO" id="GO:0036228">
    <property type="term" value="P:protein localization to nuclear inner membrane"/>
    <property type="evidence" value="ECO:0007669"/>
    <property type="project" value="TreeGrafter"/>
</dbReference>
<feature type="compositionally biased region" description="Polar residues" evidence="4">
    <location>
        <begin position="100"/>
        <end position="114"/>
    </location>
</feature>
<keyword evidence="3" id="KW-0539">Nucleus</keyword>
<keyword evidence="7" id="KW-1185">Reference proteome</keyword>
<gene>
    <name evidence="6" type="ORF">COEREDRAFT_83043</name>
</gene>
<evidence type="ECO:0000256" key="2">
    <source>
        <dbReference type="ARBA" id="ARBA00022448"/>
    </source>
</evidence>
<sequence length="447" mass="48511">MAAFGKSFSFSTGAATAGSGQGPSTGSLFGASAQSSAPSGNSLFGGSLEKRQRAGSAVEAPAFLQSNTGSGFGQGTTTASGSSIFGSIHPTNPGAGGSQLGSTSFGEPPSNTTGFTGGGQLGNSSVAQQPQSSSIFGSASTGAAPNSLFGNQQPQPQPPAQPSAQHPPSDVEELSRQLMLIKDCWDPASPSYQFRHYFYNVADPEQVHLYQCPPGQDPVLWQQALSDNPDPSTLVPVLASGFEDLRKRVDSQSLQMQSYQERTSEISAKLCNILQKHHSETTVRLAECRRRQADLSQRLLEFMKLLQLLRLRGQLLHPEEELFRVRVEHLEKEVSRSGSLKQRLAELQDHIYRLQANARRRRELLGLSGTGYPGDGYEVADETQLDSVMKVLGDKQRGLARMTQVVSQDTESIEHIEHAIEDRHAEVLKQREAQERVQIARSLVQPW</sequence>
<evidence type="ECO:0000256" key="3">
    <source>
        <dbReference type="ARBA" id="ARBA00023242"/>
    </source>
</evidence>
<feature type="compositionally biased region" description="Polar residues" evidence="4">
    <location>
        <begin position="64"/>
        <end position="85"/>
    </location>
</feature>
<evidence type="ECO:0000256" key="1">
    <source>
        <dbReference type="ARBA" id="ARBA00004123"/>
    </source>
</evidence>
<dbReference type="InterPro" id="IPR025712">
    <property type="entry name" value="Nup54_alpha-helical_dom"/>
</dbReference>
<dbReference type="GO" id="GO:0044613">
    <property type="term" value="C:nuclear pore central transport channel"/>
    <property type="evidence" value="ECO:0007669"/>
    <property type="project" value="TreeGrafter"/>
</dbReference>
<feature type="compositionally biased region" description="Polar residues" evidence="4">
    <location>
        <begin position="122"/>
        <end position="151"/>
    </location>
</feature>
<keyword evidence="2" id="KW-0813">Transport</keyword>
<feature type="region of interest" description="Disordered" evidence="4">
    <location>
        <begin position="1"/>
        <end position="173"/>
    </location>
</feature>
<feature type="compositionally biased region" description="Low complexity" evidence="4">
    <location>
        <begin position="7"/>
        <end position="27"/>
    </location>
</feature>
<name>A0A2G5B4P7_COERN</name>
<accession>A0A2G5B4P7</accession>
<feature type="compositionally biased region" description="Polar residues" evidence="4">
    <location>
        <begin position="32"/>
        <end position="44"/>
    </location>
</feature>
<evidence type="ECO:0000259" key="5">
    <source>
        <dbReference type="Pfam" id="PF13874"/>
    </source>
</evidence>
<dbReference type="GO" id="GO:0017056">
    <property type="term" value="F:structural constituent of nuclear pore"/>
    <property type="evidence" value="ECO:0007669"/>
    <property type="project" value="TreeGrafter"/>
</dbReference>
<dbReference type="GO" id="GO:0006607">
    <property type="term" value="P:NLS-bearing protein import into nucleus"/>
    <property type="evidence" value="ECO:0007669"/>
    <property type="project" value="TreeGrafter"/>
</dbReference>
<dbReference type="InterPro" id="IPR024864">
    <property type="entry name" value="Nup54/Nup57/Nup44"/>
</dbReference>
<comment type="subcellular location">
    <subcellularLocation>
        <location evidence="1">Nucleus</location>
    </subcellularLocation>
</comment>
<organism evidence="6 7">
    <name type="scientific">Coemansia reversa (strain ATCC 12441 / NRRL 1564)</name>
    <dbReference type="NCBI Taxonomy" id="763665"/>
    <lineage>
        <taxon>Eukaryota</taxon>
        <taxon>Fungi</taxon>
        <taxon>Fungi incertae sedis</taxon>
        <taxon>Zoopagomycota</taxon>
        <taxon>Kickxellomycotina</taxon>
        <taxon>Kickxellomycetes</taxon>
        <taxon>Kickxellales</taxon>
        <taxon>Kickxellaceae</taxon>
        <taxon>Coemansia</taxon>
    </lineage>
</organism>
<dbReference type="Proteomes" id="UP000242474">
    <property type="component" value="Unassembled WGS sequence"/>
</dbReference>
<proteinExistence type="predicted"/>
<dbReference type="OrthoDB" id="6162375at2759"/>
<dbReference type="Pfam" id="PF13874">
    <property type="entry name" value="Nup54"/>
    <property type="match status" value="1"/>
</dbReference>
<evidence type="ECO:0000256" key="4">
    <source>
        <dbReference type="SAM" id="MobiDB-lite"/>
    </source>
</evidence>
<dbReference type="EMBL" id="KZ303523">
    <property type="protein sequence ID" value="PIA13984.1"/>
    <property type="molecule type" value="Genomic_DNA"/>
</dbReference>
<dbReference type="STRING" id="763665.A0A2G5B4P7"/>
<reference evidence="6 7" key="1">
    <citation type="journal article" date="2015" name="Genome Biol. Evol.">
        <title>Phylogenomic analyses indicate that early fungi evolved digesting cell walls of algal ancestors of land plants.</title>
        <authorList>
            <person name="Chang Y."/>
            <person name="Wang S."/>
            <person name="Sekimoto S."/>
            <person name="Aerts A.L."/>
            <person name="Choi C."/>
            <person name="Clum A."/>
            <person name="LaButti K.M."/>
            <person name="Lindquist E.A."/>
            <person name="Yee Ngan C."/>
            <person name="Ohm R.A."/>
            <person name="Salamov A.A."/>
            <person name="Grigoriev I.V."/>
            <person name="Spatafora J.W."/>
            <person name="Berbee M.L."/>
        </authorList>
    </citation>
    <scope>NUCLEOTIDE SEQUENCE [LARGE SCALE GENOMIC DNA]</scope>
    <source>
        <strain evidence="6 7">NRRL 1564</strain>
    </source>
</reference>
<evidence type="ECO:0000313" key="7">
    <source>
        <dbReference type="Proteomes" id="UP000242474"/>
    </source>
</evidence>
<dbReference type="AlphaFoldDB" id="A0A2G5B4P7"/>
<dbReference type="PANTHER" id="PTHR13000">
    <property type="entry name" value="NUCLEOPORIN P54"/>
    <property type="match status" value="1"/>
</dbReference>
<dbReference type="PANTHER" id="PTHR13000:SF0">
    <property type="entry name" value="NUCLEOPORIN P54"/>
    <property type="match status" value="1"/>
</dbReference>
<protein>
    <recommendedName>
        <fullName evidence="5">Nucleoporin Nup54 alpha-helical domain-containing protein</fullName>
    </recommendedName>
</protein>